<feature type="region of interest" description="Disordered" evidence="1">
    <location>
        <begin position="1"/>
        <end position="29"/>
    </location>
</feature>
<dbReference type="RefSeq" id="WP_203666756.1">
    <property type="nucleotide sequence ID" value="NZ_BONO01000001.1"/>
</dbReference>
<gene>
    <name evidence="2" type="ORF">Cpa01nite_00840</name>
</gene>
<sequence>MTEHRPTGPTTGPAAGPSAERAAAPDDDLAARVTAALRSREPAPAATSAAADRIAACVAASAAEDRPRAVVRALPASRVGRIAAAGVVTSTLAVVGAGAAAAANPYSGFAVAVEGAARAVGVDWSAMPAGYTRDQYETFWDAGYTTDDVAALEDLWQTDATTAKARAGQLLLDGGTVPVAPGEAGPGDGSAPDPYTAFFDAGFGYADAERLAELWRVDPAEAKARAGQLVIDGQPVPGAPSEG</sequence>
<comment type="caution">
    <text evidence="2">The sequence shown here is derived from an EMBL/GenBank/DDBJ whole genome shotgun (WGS) entry which is preliminary data.</text>
</comment>
<protein>
    <submittedName>
        <fullName evidence="2">Uncharacterized protein</fullName>
    </submittedName>
</protein>
<proteinExistence type="predicted"/>
<evidence type="ECO:0000256" key="1">
    <source>
        <dbReference type="SAM" id="MobiDB-lite"/>
    </source>
</evidence>
<reference evidence="2" key="1">
    <citation type="submission" date="2021-01" db="EMBL/GenBank/DDBJ databases">
        <title>Whole genome shotgun sequence of Cellulomonas pakistanensis NBRC 110800.</title>
        <authorList>
            <person name="Komaki H."/>
            <person name="Tamura T."/>
        </authorList>
    </citation>
    <scope>NUCLEOTIDE SEQUENCE</scope>
    <source>
        <strain evidence="2">NBRC 110800</strain>
    </source>
</reference>
<organism evidence="2 3">
    <name type="scientific">Cellulomonas pakistanensis</name>
    <dbReference type="NCBI Taxonomy" id="992287"/>
    <lineage>
        <taxon>Bacteria</taxon>
        <taxon>Bacillati</taxon>
        <taxon>Actinomycetota</taxon>
        <taxon>Actinomycetes</taxon>
        <taxon>Micrococcales</taxon>
        <taxon>Cellulomonadaceae</taxon>
        <taxon>Cellulomonas</taxon>
    </lineage>
</organism>
<accession>A0A919U1B6</accession>
<name>A0A919U1B6_9CELL</name>
<dbReference type="AlphaFoldDB" id="A0A919U1B6"/>
<dbReference type="EMBL" id="BONO01000001">
    <property type="protein sequence ID" value="GIG34703.1"/>
    <property type="molecule type" value="Genomic_DNA"/>
</dbReference>
<evidence type="ECO:0000313" key="2">
    <source>
        <dbReference type="EMBL" id="GIG34703.1"/>
    </source>
</evidence>
<keyword evidence="3" id="KW-1185">Reference proteome</keyword>
<evidence type="ECO:0000313" key="3">
    <source>
        <dbReference type="Proteomes" id="UP000642125"/>
    </source>
</evidence>
<feature type="compositionally biased region" description="Low complexity" evidence="1">
    <location>
        <begin position="7"/>
        <end position="22"/>
    </location>
</feature>
<dbReference type="Proteomes" id="UP000642125">
    <property type="component" value="Unassembled WGS sequence"/>
</dbReference>